<dbReference type="PANTHER" id="PTHR28161:SF1">
    <property type="entry name" value="ATP SYNTHASE SUBUNIT F, MITOCHONDRIAL"/>
    <property type="match status" value="1"/>
</dbReference>
<dbReference type="Proteomes" id="UP000078561">
    <property type="component" value="Unassembled WGS sequence"/>
</dbReference>
<dbReference type="InParanoid" id="A0A168Q4B3"/>
<dbReference type="OrthoDB" id="5561579at2759"/>
<dbReference type="PANTHER" id="PTHR28161">
    <property type="entry name" value="ATP SYNTHASE SUBUNIT F, MITOCHONDRIAL"/>
    <property type="match status" value="1"/>
</dbReference>
<protein>
    <submittedName>
        <fullName evidence="1">Uncharacterized protein</fullName>
    </submittedName>
</protein>
<dbReference type="InterPro" id="IPR019727">
    <property type="entry name" value="ATP_synth_F0_fsu_mt_fun"/>
</dbReference>
<dbReference type="AlphaFoldDB" id="A0A168Q4B3"/>
<accession>A0A168Q4B3</accession>
<dbReference type="GO" id="GO:0046933">
    <property type="term" value="F:proton-transporting ATP synthase activity, rotational mechanism"/>
    <property type="evidence" value="ECO:0007669"/>
    <property type="project" value="TreeGrafter"/>
</dbReference>
<dbReference type="Pfam" id="PF10791">
    <property type="entry name" value="F1F0-ATPsyn_F"/>
    <property type="match status" value="1"/>
</dbReference>
<evidence type="ECO:0000313" key="1">
    <source>
        <dbReference type="EMBL" id="SAM03496.1"/>
    </source>
</evidence>
<dbReference type="EMBL" id="LT554202">
    <property type="protein sequence ID" value="SAM03496.1"/>
    <property type="molecule type" value="Genomic_DNA"/>
</dbReference>
<dbReference type="STRING" id="4829.A0A168Q4B3"/>
<proteinExistence type="predicted"/>
<organism evidence="1">
    <name type="scientific">Absidia glauca</name>
    <name type="common">Pin mould</name>
    <dbReference type="NCBI Taxonomy" id="4829"/>
    <lineage>
        <taxon>Eukaryota</taxon>
        <taxon>Fungi</taxon>
        <taxon>Fungi incertae sedis</taxon>
        <taxon>Mucoromycota</taxon>
        <taxon>Mucoromycotina</taxon>
        <taxon>Mucoromycetes</taxon>
        <taxon>Mucorales</taxon>
        <taxon>Cunninghamellaceae</taxon>
        <taxon>Absidia</taxon>
    </lineage>
</organism>
<gene>
    <name evidence="1" type="primary">ABSGL_09337.1 scaffold 11175</name>
</gene>
<name>A0A168Q4B3_ABSGL</name>
<dbReference type="FunCoup" id="A0A168Q4B3">
    <property type="interactions" value="95"/>
</dbReference>
<keyword evidence="2" id="KW-1185">Reference proteome</keyword>
<evidence type="ECO:0000313" key="2">
    <source>
        <dbReference type="Proteomes" id="UP000078561"/>
    </source>
</evidence>
<sequence>MNAMSNVFRRAYSTKALVPPNIAAATKVGSGAAKDGQMTQLVSFYKNLPKGAANVAKPSGPWGRYKARYIDGDNASITPFLHLLGLIFITGYSIDYHFHLKHHKNVEHH</sequence>
<dbReference type="OMA" id="HHKNNVH"/>
<reference evidence="1" key="1">
    <citation type="submission" date="2016-04" db="EMBL/GenBank/DDBJ databases">
        <authorList>
            <person name="Evans L.H."/>
            <person name="Alamgir A."/>
            <person name="Owens N."/>
            <person name="Weber N.D."/>
            <person name="Virtaneva K."/>
            <person name="Barbian K."/>
            <person name="Babar A."/>
            <person name="Rosenke K."/>
        </authorList>
    </citation>
    <scope>NUCLEOTIDE SEQUENCE [LARGE SCALE GENOMIC DNA]</scope>
    <source>
        <strain evidence="1">CBS 101.48</strain>
    </source>
</reference>